<keyword evidence="1" id="KW-0812">Transmembrane</keyword>
<keyword evidence="1" id="KW-1133">Transmembrane helix</keyword>
<feature type="transmembrane region" description="Helical" evidence="1">
    <location>
        <begin position="103"/>
        <end position="121"/>
    </location>
</feature>
<protein>
    <submittedName>
        <fullName evidence="3">Immunity protein SdpI</fullName>
    </submittedName>
</protein>
<dbReference type="PANTHER" id="PTHR37810">
    <property type="entry name" value="IMMUNITY PROTEIN SDPI"/>
    <property type="match status" value="1"/>
</dbReference>
<keyword evidence="4" id="KW-1185">Reference proteome</keyword>
<feature type="domain" description="DUF1648" evidence="2">
    <location>
        <begin position="30"/>
        <end position="75"/>
    </location>
</feature>
<evidence type="ECO:0000313" key="4">
    <source>
        <dbReference type="Proteomes" id="UP000654345"/>
    </source>
</evidence>
<evidence type="ECO:0000256" key="1">
    <source>
        <dbReference type="SAM" id="Phobius"/>
    </source>
</evidence>
<name>A0ABQ3V1E1_9CHLR</name>
<feature type="transmembrane region" description="Helical" evidence="1">
    <location>
        <begin position="65"/>
        <end position="83"/>
    </location>
</feature>
<dbReference type="Proteomes" id="UP000654345">
    <property type="component" value="Unassembled WGS sequence"/>
</dbReference>
<feature type="transmembrane region" description="Helical" evidence="1">
    <location>
        <begin position="205"/>
        <end position="224"/>
    </location>
</feature>
<dbReference type="Pfam" id="PF07853">
    <property type="entry name" value="DUF1648"/>
    <property type="match status" value="1"/>
</dbReference>
<gene>
    <name evidence="3" type="ORF">KSB_74240</name>
</gene>
<dbReference type="InterPro" id="IPR012867">
    <property type="entry name" value="DUF1648"/>
</dbReference>
<feature type="transmembrane region" description="Helical" evidence="1">
    <location>
        <begin position="25"/>
        <end position="45"/>
    </location>
</feature>
<sequence length="245" mass="27808">MNNPSRTSDKILPRPNPRWRNSTDMLIWAIIVLQLLIALFAYPFLPATVPVHWSGGHATSYGPKWMATFLFPGISLLVWFLRVRQAAGPHLGSRIDEATNVQWRSFLFMGSIVVLLLVQVIATANNLGMNLDISFFISLGVGGLFIFTGNYLGKLRRNFWMGIRTPWTLSSDASWERTHRVGGRLFVACGLLCIPLSFMPALRPWFFLSLVLLMAAFLYLYSYISYRREQPEYAPGSFDDPPVEN</sequence>
<dbReference type="PIRSF" id="PIRSF038959">
    <property type="entry name" value="SdpI"/>
    <property type="match status" value="1"/>
</dbReference>
<dbReference type="InterPro" id="IPR026272">
    <property type="entry name" value="SdpI"/>
</dbReference>
<reference evidence="3 4" key="1">
    <citation type="journal article" date="2021" name="Int. J. Syst. Evol. Microbiol.">
        <title>Reticulibacter mediterranei gen. nov., sp. nov., within the new family Reticulibacteraceae fam. nov., and Ktedonospora formicarum gen. nov., sp. nov., Ktedonobacter robiniae sp. nov., Dictyobacter formicarum sp. nov. and Dictyobacter arantiisoli sp. nov., belonging to the class Ktedonobacteria.</title>
        <authorList>
            <person name="Yabe S."/>
            <person name="Zheng Y."/>
            <person name="Wang C.M."/>
            <person name="Sakai Y."/>
            <person name="Abe K."/>
            <person name="Yokota A."/>
            <person name="Donadio S."/>
            <person name="Cavaletti L."/>
            <person name="Monciardini P."/>
        </authorList>
    </citation>
    <scope>NUCLEOTIDE SEQUENCE [LARGE SCALE GENOMIC DNA]</scope>
    <source>
        <strain evidence="3 4">SOSP1-30</strain>
    </source>
</reference>
<dbReference type="RefSeq" id="WP_201375186.1">
    <property type="nucleotide sequence ID" value="NZ_BNJG01000003.1"/>
</dbReference>
<proteinExistence type="predicted"/>
<feature type="transmembrane region" description="Helical" evidence="1">
    <location>
        <begin position="181"/>
        <end position="199"/>
    </location>
</feature>
<organism evidence="3 4">
    <name type="scientific">Ktedonobacter robiniae</name>
    <dbReference type="NCBI Taxonomy" id="2778365"/>
    <lineage>
        <taxon>Bacteria</taxon>
        <taxon>Bacillati</taxon>
        <taxon>Chloroflexota</taxon>
        <taxon>Ktedonobacteria</taxon>
        <taxon>Ktedonobacterales</taxon>
        <taxon>Ktedonobacteraceae</taxon>
        <taxon>Ktedonobacter</taxon>
    </lineage>
</organism>
<evidence type="ECO:0000313" key="3">
    <source>
        <dbReference type="EMBL" id="GHO58949.1"/>
    </source>
</evidence>
<comment type="caution">
    <text evidence="3">The sequence shown here is derived from an EMBL/GenBank/DDBJ whole genome shotgun (WGS) entry which is preliminary data.</text>
</comment>
<dbReference type="Pfam" id="PF13630">
    <property type="entry name" value="SdpI"/>
    <property type="match status" value="1"/>
</dbReference>
<dbReference type="InterPro" id="IPR025962">
    <property type="entry name" value="SdpI/YhfL"/>
</dbReference>
<feature type="transmembrane region" description="Helical" evidence="1">
    <location>
        <begin position="133"/>
        <end position="152"/>
    </location>
</feature>
<accession>A0ABQ3V1E1</accession>
<dbReference type="EMBL" id="BNJG01000003">
    <property type="protein sequence ID" value="GHO58949.1"/>
    <property type="molecule type" value="Genomic_DNA"/>
</dbReference>
<evidence type="ECO:0000259" key="2">
    <source>
        <dbReference type="Pfam" id="PF07853"/>
    </source>
</evidence>
<dbReference type="PANTHER" id="PTHR37810:SF5">
    <property type="entry name" value="IMMUNITY PROTEIN SDPI"/>
    <property type="match status" value="1"/>
</dbReference>
<keyword evidence="1" id="KW-0472">Membrane</keyword>